<dbReference type="AlphaFoldDB" id="A0A2S0KLB9"/>
<evidence type="ECO:0008006" key="4">
    <source>
        <dbReference type="Google" id="ProtNLM"/>
    </source>
</evidence>
<dbReference type="KEGG" id="fsa:C5Q98_00445"/>
<dbReference type="EMBL" id="CP027226">
    <property type="protein sequence ID" value="AVM41789.1"/>
    <property type="molecule type" value="Genomic_DNA"/>
</dbReference>
<evidence type="ECO:0000256" key="1">
    <source>
        <dbReference type="SAM" id="SignalP"/>
    </source>
</evidence>
<feature type="signal peptide" evidence="1">
    <location>
        <begin position="1"/>
        <end position="20"/>
    </location>
</feature>
<dbReference type="Gene3D" id="3.40.30.10">
    <property type="entry name" value="Glutaredoxin"/>
    <property type="match status" value="1"/>
</dbReference>
<organism evidence="2 3">
    <name type="scientific">Fastidiosipila sanguinis</name>
    <dbReference type="NCBI Taxonomy" id="236753"/>
    <lineage>
        <taxon>Bacteria</taxon>
        <taxon>Bacillati</taxon>
        <taxon>Bacillota</taxon>
        <taxon>Clostridia</taxon>
        <taxon>Eubacteriales</taxon>
        <taxon>Oscillospiraceae</taxon>
        <taxon>Fastidiosipila</taxon>
    </lineage>
</organism>
<keyword evidence="1" id="KW-0732">Signal</keyword>
<reference evidence="3" key="1">
    <citation type="submission" date="2018-02" db="EMBL/GenBank/DDBJ databases">
        <authorList>
            <person name="Holder M.E."/>
            <person name="Ajami N.J."/>
            <person name="Petrosino J.F."/>
        </authorList>
    </citation>
    <scope>NUCLEOTIDE SEQUENCE [LARGE SCALE GENOMIC DNA]</scope>
    <source>
        <strain evidence="3">CCUG 47711</strain>
    </source>
</reference>
<dbReference type="RefSeq" id="WP_106011777.1">
    <property type="nucleotide sequence ID" value="NZ_CP027226.1"/>
</dbReference>
<keyword evidence="3" id="KW-1185">Reference proteome</keyword>
<protein>
    <recommendedName>
        <fullName evidence="4">Thioredoxin domain-containing protein</fullName>
    </recommendedName>
</protein>
<accession>A0A2S0KLB9</accession>
<gene>
    <name evidence="2" type="ORF">C5Q98_00445</name>
</gene>
<evidence type="ECO:0000313" key="2">
    <source>
        <dbReference type="EMBL" id="AVM41789.1"/>
    </source>
</evidence>
<dbReference type="SUPFAM" id="SSF52833">
    <property type="entry name" value="Thioredoxin-like"/>
    <property type="match status" value="1"/>
</dbReference>
<proteinExistence type="predicted"/>
<dbReference type="PROSITE" id="PS51257">
    <property type="entry name" value="PROKAR_LIPOPROTEIN"/>
    <property type="match status" value="1"/>
</dbReference>
<feature type="chain" id="PRO_5015397277" description="Thioredoxin domain-containing protein" evidence="1">
    <location>
        <begin position="21"/>
        <end position="166"/>
    </location>
</feature>
<dbReference type="InterPro" id="IPR036249">
    <property type="entry name" value="Thioredoxin-like_sf"/>
</dbReference>
<sequence>MKLKRIISVILVSVMVLATACSGNDSNNKKTSENEILGEINYQAKNVLIEPGTDELGETLDYREILNLEEYALSSEKPVLLCVKRDKLKNMNVIIPWMEDMAHKYRGSVNVVMAEDDPNEELFYYLDYQNVPTIFLLYDGEVVRQASWEEEDGLQILVEKMQELVK</sequence>
<dbReference type="Proteomes" id="UP000237947">
    <property type="component" value="Chromosome"/>
</dbReference>
<evidence type="ECO:0000313" key="3">
    <source>
        <dbReference type="Proteomes" id="UP000237947"/>
    </source>
</evidence>
<name>A0A2S0KLB9_9FIRM</name>